<organism evidence="1 2">
    <name type="scientific">Streptomyces lincolnensis</name>
    <dbReference type="NCBI Taxonomy" id="1915"/>
    <lineage>
        <taxon>Bacteria</taxon>
        <taxon>Bacillati</taxon>
        <taxon>Actinomycetota</taxon>
        <taxon>Actinomycetes</taxon>
        <taxon>Kitasatosporales</taxon>
        <taxon>Streptomycetaceae</taxon>
        <taxon>Streptomyces</taxon>
    </lineage>
</organism>
<accession>A0A1B1MDY7</accession>
<dbReference type="PROSITE" id="PS51257">
    <property type="entry name" value="PROKAR_LIPOPROTEIN"/>
    <property type="match status" value="1"/>
</dbReference>
<evidence type="ECO:0000313" key="1">
    <source>
        <dbReference type="EMBL" id="ANS66717.1"/>
    </source>
</evidence>
<evidence type="ECO:0000313" key="2">
    <source>
        <dbReference type="Proteomes" id="UP000092598"/>
    </source>
</evidence>
<dbReference type="AlphaFoldDB" id="A0A1B1MDY7"/>
<keyword evidence="2" id="KW-1185">Reference proteome</keyword>
<gene>
    <name evidence="1" type="ORF">SLINC_4493</name>
</gene>
<reference evidence="1 2" key="1">
    <citation type="submission" date="2016-07" db="EMBL/GenBank/DDBJ databases">
        <title>Enhancement of antibiotic productionsby engineered nitrateutilization in actinobacteria.</title>
        <authorList>
            <person name="Meng S.C."/>
        </authorList>
    </citation>
    <scope>NUCLEOTIDE SEQUENCE [LARGE SCALE GENOMIC DNA]</scope>
    <source>
        <strain evidence="1 2">NRRL 2936</strain>
    </source>
</reference>
<dbReference type="Proteomes" id="UP000092598">
    <property type="component" value="Chromosome"/>
</dbReference>
<dbReference type="KEGG" id="sls:SLINC_4493"/>
<dbReference type="PATRIC" id="fig|1915.4.peg.4968"/>
<dbReference type="RefSeq" id="WP_067436737.1">
    <property type="nucleotide sequence ID" value="NZ_CP016438.1"/>
</dbReference>
<proteinExistence type="predicted"/>
<protein>
    <submittedName>
        <fullName evidence="1">Uncharacterized protein</fullName>
    </submittedName>
</protein>
<dbReference type="EMBL" id="CP016438">
    <property type="protein sequence ID" value="ANS66717.1"/>
    <property type="molecule type" value="Genomic_DNA"/>
</dbReference>
<dbReference type="STRING" id="1915.SLINC_4493"/>
<sequence>MRRARTRRRAAALAVAAVVPLLGGCGIPETDVIEAGGPASFQAFFNRESEMLLFFRAPDGGLSPVIRTTEPSVGFGAGAEELGSADQSSGEAAGPVPTEKVVAALLNGPREEDRAAGLGTALPAARRGGSVVIEASSAGRVTIRLPLALKGLDGTALRQLTCTIAYSHDADGRALVQLTGQDGTSRSGTCGLAPDDLA</sequence>
<name>A0A1B1MDY7_STRLN</name>
<dbReference type="OrthoDB" id="4335951at2"/>